<feature type="compositionally biased region" description="Low complexity" evidence="1">
    <location>
        <begin position="19"/>
        <end position="38"/>
    </location>
</feature>
<feature type="non-terminal residue" evidence="2">
    <location>
        <position position="38"/>
    </location>
</feature>
<name>A0A6J4SYV3_9ACTN</name>
<gene>
    <name evidence="2" type="ORF">AVDCRST_MAG13-2686</name>
</gene>
<accession>A0A6J4SYV3</accession>
<protein>
    <submittedName>
        <fullName evidence="2">Uncharacterized protein</fullName>
    </submittedName>
</protein>
<dbReference type="AlphaFoldDB" id="A0A6J4SYV3"/>
<organism evidence="2">
    <name type="scientific">uncultured Solirubrobacteraceae bacterium</name>
    <dbReference type="NCBI Taxonomy" id="1162706"/>
    <lineage>
        <taxon>Bacteria</taxon>
        <taxon>Bacillati</taxon>
        <taxon>Actinomycetota</taxon>
        <taxon>Thermoleophilia</taxon>
        <taxon>Solirubrobacterales</taxon>
        <taxon>Solirubrobacteraceae</taxon>
        <taxon>environmental samples</taxon>
    </lineage>
</organism>
<evidence type="ECO:0000256" key="1">
    <source>
        <dbReference type="SAM" id="MobiDB-lite"/>
    </source>
</evidence>
<proteinExistence type="predicted"/>
<feature type="region of interest" description="Disordered" evidence="1">
    <location>
        <begin position="14"/>
        <end position="38"/>
    </location>
</feature>
<evidence type="ECO:0000313" key="2">
    <source>
        <dbReference type="EMBL" id="CAA9508768.1"/>
    </source>
</evidence>
<dbReference type="EMBL" id="CADCVO010000430">
    <property type="protein sequence ID" value="CAA9508768.1"/>
    <property type="molecule type" value="Genomic_DNA"/>
</dbReference>
<reference evidence="2" key="1">
    <citation type="submission" date="2020-02" db="EMBL/GenBank/DDBJ databases">
        <authorList>
            <person name="Meier V. D."/>
        </authorList>
    </citation>
    <scope>NUCLEOTIDE SEQUENCE</scope>
    <source>
        <strain evidence="2">AVDCRST_MAG13</strain>
    </source>
</reference>
<sequence length="38" mass="4079">WPKDQTPMSFQVIKQAVGRPGSPATTPRATPRPSGRSS</sequence>
<feature type="non-terminal residue" evidence="2">
    <location>
        <position position="1"/>
    </location>
</feature>